<name>A0ABT7HIM8_9FUSO</name>
<evidence type="ECO:0000313" key="6">
    <source>
        <dbReference type="EMBL" id="MDK9580029.1"/>
    </source>
</evidence>
<dbReference type="InterPro" id="IPR051020">
    <property type="entry name" value="ALDH-related_metabolic_enz"/>
</dbReference>
<evidence type="ECO:0000313" key="7">
    <source>
        <dbReference type="Proteomes" id="UP001225134"/>
    </source>
</evidence>
<dbReference type="InterPro" id="IPR016161">
    <property type="entry name" value="Ald_DH/histidinol_DH"/>
</dbReference>
<dbReference type="InterPro" id="IPR016163">
    <property type="entry name" value="Ald_DH_C"/>
</dbReference>
<dbReference type="Proteomes" id="UP001225134">
    <property type="component" value="Unassembled WGS sequence"/>
</dbReference>
<dbReference type="Gene3D" id="3.40.309.10">
    <property type="entry name" value="Aldehyde Dehydrogenase, Chain A, domain 2"/>
    <property type="match status" value="1"/>
</dbReference>
<dbReference type="InterPro" id="IPR016160">
    <property type="entry name" value="Ald_DH_CS_CYS"/>
</dbReference>
<feature type="active site" evidence="3">
    <location>
        <position position="231"/>
    </location>
</feature>
<organism evidence="6 7">
    <name type="scientific">Sneathia sanguinegens</name>
    <dbReference type="NCBI Taxonomy" id="40543"/>
    <lineage>
        <taxon>Bacteria</taxon>
        <taxon>Fusobacteriati</taxon>
        <taxon>Fusobacteriota</taxon>
        <taxon>Fusobacteriia</taxon>
        <taxon>Fusobacteriales</taxon>
        <taxon>Leptotrichiaceae</taxon>
        <taxon>Sneathia</taxon>
    </lineage>
</organism>
<comment type="similarity">
    <text evidence="1 4">Belongs to the aldehyde dehydrogenase family.</text>
</comment>
<dbReference type="Pfam" id="PF00171">
    <property type="entry name" value="Aldedh"/>
    <property type="match status" value="1"/>
</dbReference>
<dbReference type="InterPro" id="IPR016162">
    <property type="entry name" value="Ald_DH_N"/>
</dbReference>
<dbReference type="InterPro" id="IPR015590">
    <property type="entry name" value="Aldehyde_DH_dom"/>
</dbReference>
<dbReference type="InterPro" id="IPR029510">
    <property type="entry name" value="Ald_DH_CS_GLU"/>
</dbReference>
<reference evidence="6 7" key="1">
    <citation type="submission" date="2023-06" db="EMBL/GenBank/DDBJ databases">
        <title>Antibody response to the Sneathia vaginalis cytopathogenic toxin A during pregnancy.</title>
        <authorList>
            <person name="Mccoy Z.T."/>
            <person name="Serrano M.G."/>
            <person name="Spaine K."/>
            <person name="Edwards D.J."/>
            <person name="Buck G.A."/>
            <person name="Jefferson K."/>
        </authorList>
    </citation>
    <scope>NUCLEOTIDE SEQUENCE [LARGE SCALE GENOMIC DNA]</scope>
    <source>
        <strain evidence="6 7">CCUG 42621</strain>
    </source>
</reference>
<dbReference type="CDD" id="cd07082">
    <property type="entry name" value="ALDH_F11_NP-GAPDH"/>
    <property type="match status" value="1"/>
</dbReference>
<comment type="caution">
    <text evidence="6">The sequence shown here is derived from an EMBL/GenBank/DDBJ whole genome shotgun (WGS) entry which is preliminary data.</text>
</comment>
<dbReference type="PROSITE" id="PS00687">
    <property type="entry name" value="ALDEHYDE_DEHYDR_GLU"/>
    <property type="match status" value="1"/>
</dbReference>
<evidence type="ECO:0000259" key="5">
    <source>
        <dbReference type="Pfam" id="PF00171"/>
    </source>
</evidence>
<dbReference type="RefSeq" id="WP_285152431.1">
    <property type="nucleotide sequence ID" value="NZ_JASSPP010000001.1"/>
</dbReference>
<dbReference type="EMBL" id="JASSPP010000001">
    <property type="protein sequence ID" value="MDK9580029.1"/>
    <property type="molecule type" value="Genomic_DNA"/>
</dbReference>
<accession>A0ABT7HIM8</accession>
<dbReference type="SUPFAM" id="SSF53720">
    <property type="entry name" value="ALDH-like"/>
    <property type="match status" value="1"/>
</dbReference>
<dbReference type="PANTHER" id="PTHR42991:SF1">
    <property type="entry name" value="ALDEHYDE DEHYDROGENASE"/>
    <property type="match status" value="1"/>
</dbReference>
<evidence type="ECO:0000256" key="2">
    <source>
        <dbReference type="ARBA" id="ARBA00023002"/>
    </source>
</evidence>
<feature type="domain" description="Aldehyde dehydrogenase" evidence="5">
    <location>
        <begin position="3"/>
        <end position="451"/>
    </location>
</feature>
<gene>
    <name evidence="6" type="ORF">QQA45_00595</name>
</gene>
<dbReference type="PROSITE" id="PS00070">
    <property type="entry name" value="ALDEHYDE_DEHYDR_CYS"/>
    <property type="match status" value="1"/>
</dbReference>
<proteinExistence type="inferred from homology"/>
<evidence type="ECO:0000256" key="3">
    <source>
        <dbReference type="PROSITE-ProRule" id="PRU10007"/>
    </source>
</evidence>
<protein>
    <submittedName>
        <fullName evidence="6">NADP-dependent glyceraldehyde-3-phosphate dehydrogenase</fullName>
    </submittedName>
</protein>
<keyword evidence="7" id="KW-1185">Reference proteome</keyword>
<sequence length="455" mass="50379">MDKIQIYSPIDGKLLGEVEAMTKEEIEEKIQKLKKAYKTFSELDILKRANYLRKASELIKNRAEDLAKLMTVEISKPYKDSLTEVLRSVEMMDYTIEEALRIQNEVYSGESFGSKDKVCLSLRQALGIILCIAPFNYPINLSLSKIVPALIMGNVVLFKPPTQGSLVCSEMVKILNEVLPEDVLTIATGRGSVIGDYINTHKDIAFINFTGSTQIGKRISNQADLKGLMMELGGKDAAIVLKDADLSKAASEIVKGAFSYSGQRCTAIKRVLVDKEVKEELVSKICDLVDKLKVGHPMDNADITPLIDSKSADFVQSLIDDAIDKNANVLRGNKRKQNLIYPCILDNVTLDMKVAFEEPFGPVLPIITVANVDEAIEIANMSNYGLQSAIFTKDITKAFEIAKKLEVGTVHINNKTQRGPDNFPFLGIKDSGIGVQGIRYSILSMTRLKNIVFDM</sequence>
<evidence type="ECO:0000256" key="1">
    <source>
        <dbReference type="ARBA" id="ARBA00009986"/>
    </source>
</evidence>
<dbReference type="PANTHER" id="PTHR42991">
    <property type="entry name" value="ALDEHYDE DEHYDROGENASE"/>
    <property type="match status" value="1"/>
</dbReference>
<keyword evidence="2 4" id="KW-0560">Oxidoreductase</keyword>
<evidence type="ECO:0000256" key="4">
    <source>
        <dbReference type="RuleBase" id="RU003345"/>
    </source>
</evidence>
<dbReference type="Gene3D" id="3.40.605.10">
    <property type="entry name" value="Aldehyde Dehydrogenase, Chain A, domain 1"/>
    <property type="match status" value="1"/>
</dbReference>